<dbReference type="EMBL" id="KV454016">
    <property type="protein sequence ID" value="ODV94467.1"/>
    <property type="molecule type" value="Genomic_DNA"/>
</dbReference>
<accession>A0A1E4TRV1</accession>
<keyword evidence="1" id="KW-0175">Coiled coil</keyword>
<proteinExistence type="predicted"/>
<protein>
    <recommendedName>
        <fullName evidence="5">Spindle pole body component Bbp1 C-terminal domain-containing protein</fullName>
    </recommendedName>
</protein>
<feature type="region of interest" description="Disordered" evidence="2">
    <location>
        <begin position="506"/>
        <end position="528"/>
    </location>
</feature>
<gene>
    <name evidence="3" type="ORF">PACTADRAFT_4409</name>
</gene>
<evidence type="ECO:0000313" key="3">
    <source>
        <dbReference type="EMBL" id="ODV94467.1"/>
    </source>
</evidence>
<organism evidence="3 4">
    <name type="scientific">Pachysolen tannophilus NRRL Y-2460</name>
    <dbReference type="NCBI Taxonomy" id="669874"/>
    <lineage>
        <taxon>Eukaryota</taxon>
        <taxon>Fungi</taxon>
        <taxon>Dikarya</taxon>
        <taxon>Ascomycota</taxon>
        <taxon>Saccharomycotina</taxon>
        <taxon>Pichiomycetes</taxon>
        <taxon>Pachysolenaceae</taxon>
        <taxon>Pachysolen</taxon>
    </lineage>
</organism>
<sequence>MNEGYNDSVKMFWSNNQNDDLTINTLNQSTINSFSDDQLIPPTPSYKNGLFSRAFNTIFGSSGVSSKKSKNLDDGIQFPYNDYENDENQSVRRFFTNNGPRKSVNWGSRSPSSDSMYDSDDEINETIKSITLTDYGKNNFNNKLPGTFPEFKSKNDNNNNNSNGNFLNEIEVLKNCIVQTRETNNVLKQLFEQQHFEMINDREQVKLYSNLKKNYANELYNSKKIYEAFLQIIQKYKNLKKQLKEIEIENHENDLKNEDQLKQELDKTKRIMLSKSRRLEEAENNLKKMISQRDDLKTTILEYKNQNLRLKTSNNGLLSENSKLSEKSIFLQNELQKIKSSKNNLDNNTIVFEKKKLSSKIERLEFQINDIKNTSKIEIQNLKEKIFDLNLENEKLKEFYESELSRKDKYIPTSRSRSNNKKNNDDDSILALAKKYSTINTDDEKQKDFNKWVPKPKIEINNSSYRPSARTNIQTDFGKENSYELTNTFNIKDERKRRPYSIQSINDLKQKSTNYSRSPLRGLNNNRNDYYNKRNDIKDFDRTDYSLPDLSYDAGKADNDLTGFNSDLKNIFSSSPIKRY</sequence>
<evidence type="ECO:0000313" key="4">
    <source>
        <dbReference type="Proteomes" id="UP000094236"/>
    </source>
</evidence>
<evidence type="ECO:0000256" key="2">
    <source>
        <dbReference type="SAM" id="MobiDB-lite"/>
    </source>
</evidence>
<reference evidence="4" key="1">
    <citation type="submission" date="2016-05" db="EMBL/GenBank/DDBJ databases">
        <title>Comparative genomics of biotechnologically important yeasts.</title>
        <authorList>
            <consortium name="DOE Joint Genome Institute"/>
            <person name="Riley R."/>
            <person name="Haridas S."/>
            <person name="Wolfe K.H."/>
            <person name="Lopes M.R."/>
            <person name="Hittinger C.T."/>
            <person name="Goker M."/>
            <person name="Salamov A."/>
            <person name="Wisecaver J."/>
            <person name="Long T.M."/>
            <person name="Aerts A.L."/>
            <person name="Barry K."/>
            <person name="Choi C."/>
            <person name="Clum A."/>
            <person name="Coughlan A.Y."/>
            <person name="Deshpande S."/>
            <person name="Douglass A.P."/>
            <person name="Hanson S.J."/>
            <person name="Klenk H.-P."/>
            <person name="Labutti K."/>
            <person name="Lapidus A."/>
            <person name="Lindquist E."/>
            <person name="Lipzen A."/>
            <person name="Meier-Kolthoff J.P."/>
            <person name="Ohm R.A."/>
            <person name="Otillar R.P."/>
            <person name="Pangilinan J."/>
            <person name="Peng Y."/>
            <person name="Rokas A."/>
            <person name="Rosa C.A."/>
            <person name="Scheuner C."/>
            <person name="Sibirny A.A."/>
            <person name="Slot J.C."/>
            <person name="Stielow J.B."/>
            <person name="Sun H."/>
            <person name="Kurtzman C.P."/>
            <person name="Blackwell M."/>
            <person name="Grigoriev I.V."/>
            <person name="Jeffries T.W."/>
        </authorList>
    </citation>
    <scope>NUCLEOTIDE SEQUENCE [LARGE SCALE GENOMIC DNA]</scope>
    <source>
        <strain evidence="4">NRRL Y-2460</strain>
    </source>
</reference>
<feature type="compositionally biased region" description="Polar residues" evidence="2">
    <location>
        <begin position="506"/>
        <end position="517"/>
    </location>
</feature>
<name>A0A1E4TRV1_PACTA</name>
<dbReference type="AlphaFoldDB" id="A0A1E4TRV1"/>
<dbReference type="Proteomes" id="UP000094236">
    <property type="component" value="Unassembled WGS sequence"/>
</dbReference>
<keyword evidence="4" id="KW-1185">Reference proteome</keyword>
<feature type="coiled-coil region" evidence="1">
    <location>
        <begin position="354"/>
        <end position="399"/>
    </location>
</feature>
<evidence type="ECO:0000256" key="1">
    <source>
        <dbReference type="SAM" id="Coils"/>
    </source>
</evidence>
<evidence type="ECO:0008006" key="5">
    <source>
        <dbReference type="Google" id="ProtNLM"/>
    </source>
</evidence>
<feature type="coiled-coil region" evidence="1">
    <location>
        <begin position="229"/>
        <end position="306"/>
    </location>
</feature>